<organism evidence="7 8">
    <name type="scientific">Floridaenema fluviatile BLCC-F154</name>
    <dbReference type="NCBI Taxonomy" id="3153640"/>
    <lineage>
        <taxon>Bacteria</taxon>
        <taxon>Bacillati</taxon>
        <taxon>Cyanobacteriota</taxon>
        <taxon>Cyanophyceae</taxon>
        <taxon>Oscillatoriophycideae</taxon>
        <taxon>Aerosakkonematales</taxon>
        <taxon>Aerosakkonemataceae</taxon>
        <taxon>Floridanema</taxon>
        <taxon>Floridanema fluviatile</taxon>
    </lineage>
</organism>
<dbReference type="PANTHER" id="PTHR42788:SF13">
    <property type="entry name" value="ALIPHATIC SULFONATES IMPORT ATP-BINDING PROTEIN SSUB"/>
    <property type="match status" value="1"/>
</dbReference>
<dbReference type="PROSITE" id="PS50893">
    <property type="entry name" value="ABC_TRANSPORTER_2"/>
    <property type="match status" value="1"/>
</dbReference>
<dbReference type="InterPro" id="IPR003593">
    <property type="entry name" value="AAA+_ATPase"/>
</dbReference>
<comment type="similarity">
    <text evidence="2">Belongs to the ABC transporter superfamily. Nitrate/nitrite/cyanate uptake transporter (NitT) (TC 3.A.1.16) family.</text>
</comment>
<keyword evidence="4" id="KW-0547">Nucleotide-binding</keyword>
<dbReference type="GO" id="GO:0005524">
    <property type="term" value="F:ATP binding"/>
    <property type="evidence" value="ECO:0007669"/>
    <property type="project" value="UniProtKB-KW"/>
</dbReference>
<evidence type="ECO:0000313" key="8">
    <source>
        <dbReference type="Proteomes" id="UP001576776"/>
    </source>
</evidence>
<dbReference type="InterPro" id="IPR003439">
    <property type="entry name" value="ABC_transporter-like_ATP-bd"/>
</dbReference>
<evidence type="ECO:0000313" key="7">
    <source>
        <dbReference type="EMBL" id="MFB2937389.1"/>
    </source>
</evidence>
<comment type="caution">
    <text evidence="7">The sequence shown here is derived from an EMBL/GenBank/DDBJ whole genome shotgun (WGS) entry which is preliminary data.</text>
</comment>
<evidence type="ECO:0000256" key="4">
    <source>
        <dbReference type="ARBA" id="ARBA00022741"/>
    </source>
</evidence>
<dbReference type="InterPro" id="IPR050166">
    <property type="entry name" value="ABC_transporter_ATP-bind"/>
</dbReference>
<feature type="domain" description="ABC transporter" evidence="6">
    <location>
        <begin position="2"/>
        <end position="222"/>
    </location>
</feature>
<dbReference type="PANTHER" id="PTHR42788">
    <property type="entry name" value="TAURINE IMPORT ATP-BINDING PROTEIN-RELATED"/>
    <property type="match status" value="1"/>
</dbReference>
<evidence type="ECO:0000256" key="2">
    <source>
        <dbReference type="ARBA" id="ARBA00009440"/>
    </source>
</evidence>
<reference evidence="7 8" key="1">
    <citation type="submission" date="2024-09" db="EMBL/GenBank/DDBJ databases">
        <title>Floridaenema gen nov. (Aerosakkonemataceae, Aerosakkonematales ord. nov., Cyanobacteria) from benthic tropical and subtropical fresh waters, with the description of four new species.</title>
        <authorList>
            <person name="Moretto J.A."/>
            <person name="Berthold D.E."/>
            <person name="Lefler F.W."/>
            <person name="Huang I.-S."/>
            <person name="Laughinghouse H. IV."/>
        </authorList>
    </citation>
    <scope>NUCLEOTIDE SEQUENCE [LARGE SCALE GENOMIC DNA]</scope>
    <source>
        <strain evidence="7 8">BLCC-F154</strain>
    </source>
</reference>
<evidence type="ECO:0000256" key="1">
    <source>
        <dbReference type="ARBA" id="ARBA00004417"/>
    </source>
</evidence>
<dbReference type="Gene3D" id="3.40.50.300">
    <property type="entry name" value="P-loop containing nucleotide triphosphate hydrolases"/>
    <property type="match status" value="1"/>
</dbReference>
<keyword evidence="5 7" id="KW-0067">ATP-binding</keyword>
<keyword evidence="8" id="KW-1185">Reference proteome</keyword>
<name>A0ABV4YEZ2_9CYAN</name>
<dbReference type="Proteomes" id="UP001576776">
    <property type="component" value="Unassembled WGS sequence"/>
</dbReference>
<dbReference type="PROSITE" id="PS00211">
    <property type="entry name" value="ABC_TRANSPORTER_1"/>
    <property type="match status" value="1"/>
</dbReference>
<dbReference type="InterPro" id="IPR027417">
    <property type="entry name" value="P-loop_NTPase"/>
</dbReference>
<evidence type="ECO:0000259" key="6">
    <source>
        <dbReference type="PROSITE" id="PS50893"/>
    </source>
</evidence>
<keyword evidence="3" id="KW-0813">Transport</keyword>
<dbReference type="Pfam" id="PF00005">
    <property type="entry name" value="ABC_tran"/>
    <property type="match status" value="1"/>
</dbReference>
<dbReference type="RefSeq" id="WP_413258875.1">
    <property type="nucleotide sequence ID" value="NZ_JBHFNS010000073.1"/>
</dbReference>
<comment type="subcellular location">
    <subcellularLocation>
        <location evidence="1">Cell inner membrane</location>
        <topology evidence="1">Peripheral membrane protein</topology>
    </subcellularLocation>
</comment>
<accession>A0ABV4YEZ2</accession>
<dbReference type="CDD" id="cd03293">
    <property type="entry name" value="ABC_NrtD_SsuB_transporters"/>
    <property type="match status" value="1"/>
</dbReference>
<gene>
    <name evidence="7" type="ORF">ACE1B6_19250</name>
</gene>
<proteinExistence type="inferred from homology"/>
<evidence type="ECO:0000256" key="3">
    <source>
        <dbReference type="ARBA" id="ARBA00022448"/>
    </source>
</evidence>
<dbReference type="InterPro" id="IPR017871">
    <property type="entry name" value="ABC_transporter-like_CS"/>
</dbReference>
<dbReference type="SMART" id="SM00382">
    <property type="entry name" value="AAA"/>
    <property type="match status" value="1"/>
</dbReference>
<sequence length="249" mass="27662">MLKLHKIYQQFGGNCIIKDISFNLSEGEILCLLGPSGCGKTTLLQIAAGLIIPTSGKVENSSRQTAYVFQEHRLLPWRTTLENLTIGLTAKGISPKQKLRVAQKLAAQLGLENALHLYPDRLSGGMQQRVALGRALAIDPNLLLLDEPFSALDVGLRRQLQRLVLDLITTRNLAAILVSHDLGEAVLMSDRLLVLSPSPSRIVYDWQIERSKSQRDEAYIYKSVCQLQQIPEVALSFNLPSLSLEFESF</sequence>
<dbReference type="SUPFAM" id="SSF52540">
    <property type="entry name" value="P-loop containing nucleoside triphosphate hydrolases"/>
    <property type="match status" value="1"/>
</dbReference>
<dbReference type="EMBL" id="JBHFNS010000073">
    <property type="protein sequence ID" value="MFB2937389.1"/>
    <property type="molecule type" value="Genomic_DNA"/>
</dbReference>
<protein>
    <submittedName>
        <fullName evidence="7">ABC transporter ATP-binding protein</fullName>
    </submittedName>
</protein>
<evidence type="ECO:0000256" key="5">
    <source>
        <dbReference type="ARBA" id="ARBA00022840"/>
    </source>
</evidence>